<evidence type="ECO:0000256" key="4">
    <source>
        <dbReference type="ARBA" id="ARBA00022723"/>
    </source>
</evidence>
<evidence type="ECO:0000256" key="8">
    <source>
        <dbReference type="RuleBase" id="RU004447"/>
    </source>
</evidence>
<dbReference type="Proteomes" id="UP000000591">
    <property type="component" value="Chromosome V"/>
</dbReference>
<dbReference type="OMA" id="WIFDEMK"/>
<dbReference type="FunFam" id="3.30.830.10:FF:000004">
    <property type="entry name" value="Putative insulin-degrading enzyme"/>
    <property type="match status" value="1"/>
</dbReference>
<accession>Q757G0</accession>
<name>Q757G0_EREGS</name>
<dbReference type="GO" id="GO:0043171">
    <property type="term" value="P:peptide catabolic process"/>
    <property type="evidence" value="ECO:0000318"/>
    <property type="project" value="GO_Central"/>
</dbReference>
<dbReference type="GO" id="GO:0046872">
    <property type="term" value="F:metal ion binding"/>
    <property type="evidence" value="ECO:0007669"/>
    <property type="project" value="UniProtKB-KW"/>
</dbReference>
<evidence type="ECO:0000256" key="2">
    <source>
        <dbReference type="ARBA" id="ARBA00007261"/>
    </source>
</evidence>
<dbReference type="AlphaFoldDB" id="Q757G0"/>
<organism evidence="13 14">
    <name type="scientific">Eremothecium gossypii (strain ATCC 10895 / CBS 109.51 / FGSC 9923 / NRRL Y-1056)</name>
    <name type="common">Yeast</name>
    <name type="synonym">Ashbya gossypii</name>
    <dbReference type="NCBI Taxonomy" id="284811"/>
    <lineage>
        <taxon>Eukaryota</taxon>
        <taxon>Fungi</taxon>
        <taxon>Dikarya</taxon>
        <taxon>Ascomycota</taxon>
        <taxon>Saccharomycotina</taxon>
        <taxon>Saccharomycetes</taxon>
        <taxon>Saccharomycetales</taxon>
        <taxon>Saccharomycetaceae</taxon>
        <taxon>Eremothecium</taxon>
    </lineage>
</organism>
<comment type="cofactor">
    <cofactor evidence="1">
        <name>Zn(2+)</name>
        <dbReference type="ChEBI" id="CHEBI:29105"/>
    </cofactor>
</comment>
<sequence length="1013" mass="116065">MIFLSSVQLRRFYTSHFIHRHLQVQSATRRSNLSPLFYSRSMSNNISGVSGLRELAATLEQPLLDDRKYRYIELPNHLRVLLVHDKNTDKSAASLDVNVGAFEDPEDLPGLAHFCEHLLFMGSKKFPNENEYASFLSKHGGASNAYTASQNTNYYFHVNHENLYDALDRFSGFFSCPLFNESSTEKEIKAVDSENKKNLQNDMWRLYQLGKSLTNPIHPYHKFSTGNFETLWSIPRSKGVNVRDELLKFYNRSYSANLMKLVILGREDLDTLAQWAYELFKDVPNHGTKVPEYHAQAFTPEHLMKVIKVKPVKNLKSVEISFVVPDMDKHWQVKPARYLSHLIGHEGTDSLLAYLKNNSWAIDLSAGATTVSEGNAYFSVNVDLTDEGVVQYEAVICAVFQYINMLKEVLPQEWVFTELKDIGEAHFKFKQKGNPAATVSSLSKNLQKAYLPVQVILNTSLMRQYEPGLIMEYLNSLTLENSRVMLISQKVETNLSERWYGTEYSVADYTKDFVSKIRSLGANPALKIPAPNEFIATRFDVHKDEGNVKPLLEPFLLRDDRCGKLWYKKDDMFWVPKGYIYISMKLPHTHSSIVNSMLCTLYVDHINDSLKDLAYNAECAGLEISLRKTNQGLDLSLSGYNDKLLVLLARFFEGIQKLFLREERFMVLKQRLIQKLHNHLYDTPYTQIGRLYSSLINERSWTTQEKLDITEQLTFDHLANFVPTIYEQMYFELLVHGNFSHEEALEVYDLVSSLVPNEIRNSEGRNSKLRSYFIPAGGAYHYETALADKENVNSCIQKVIQLGAYSELLSAKGSLLAQMVNEPCFNTLRTEEQLGYVVFSSKLNTHGTVNLRILVQSERSSSYLESRIDNFLSKFGSTLEMMSDAEFEKHKDALCKTLQQKYRNLGEENDRYVTCIYLGDYNFLYKERKAQLVRQLTKKEMLDFYQQTICSKQAASLVVHMQAQAGVQDSPADKVDGYPTGNAITDVGAFKSQLYLAPIRAPIKKFEVTTPKL</sequence>
<keyword evidence="7" id="KW-0482">Metalloprotease</keyword>
<evidence type="ECO:0000256" key="7">
    <source>
        <dbReference type="ARBA" id="ARBA00023049"/>
    </source>
</evidence>
<evidence type="ECO:0000313" key="13">
    <source>
        <dbReference type="EMBL" id="AAS52737.2"/>
    </source>
</evidence>
<dbReference type="GO" id="GO:0005829">
    <property type="term" value="C:cytosol"/>
    <property type="evidence" value="ECO:0000318"/>
    <property type="project" value="GO_Central"/>
</dbReference>
<dbReference type="GO" id="GO:0004222">
    <property type="term" value="F:metalloendopeptidase activity"/>
    <property type="evidence" value="ECO:0000318"/>
    <property type="project" value="GO_Central"/>
</dbReference>
<dbReference type="PANTHER" id="PTHR43690:SF18">
    <property type="entry name" value="INSULIN-DEGRADING ENZYME-RELATED"/>
    <property type="match status" value="1"/>
</dbReference>
<evidence type="ECO:0000256" key="3">
    <source>
        <dbReference type="ARBA" id="ARBA00022670"/>
    </source>
</evidence>
<keyword evidence="6" id="KW-0862">Zinc</keyword>
<dbReference type="RefSeq" id="NP_984913.2">
    <property type="nucleotide sequence ID" value="NM_210267.2"/>
</dbReference>
<dbReference type="EMBL" id="AE016818">
    <property type="protein sequence ID" value="AAS52737.2"/>
    <property type="molecule type" value="Genomic_DNA"/>
</dbReference>
<evidence type="ECO:0000259" key="12">
    <source>
        <dbReference type="Pfam" id="PF22456"/>
    </source>
</evidence>
<proteinExistence type="inferred from homology"/>
<reference evidence="13 14" key="1">
    <citation type="journal article" date="2004" name="Science">
        <title>The Ashbya gossypii genome as a tool for mapping the ancient Saccharomyces cerevisiae genome.</title>
        <authorList>
            <person name="Dietrich F.S."/>
            <person name="Voegeli S."/>
            <person name="Brachat S."/>
            <person name="Lerch A."/>
            <person name="Gates K."/>
            <person name="Steiner S."/>
            <person name="Mohr C."/>
            <person name="Pohlmann R."/>
            <person name="Luedi P."/>
            <person name="Choi S."/>
            <person name="Wing R.A."/>
            <person name="Flavier A."/>
            <person name="Gaffney T.D."/>
            <person name="Philippsen P."/>
        </authorList>
    </citation>
    <scope>NUCLEOTIDE SEQUENCE [LARGE SCALE GENOMIC DNA]</scope>
    <source>
        <strain evidence="14">ATCC 10895 / CBS 109.51 / FGSC 9923 / NRRL Y-1056</strain>
    </source>
</reference>
<dbReference type="FunCoup" id="Q757G0">
    <property type="interactions" value="1071"/>
</dbReference>
<dbReference type="KEGG" id="ago:AGOS_AER053C"/>
<dbReference type="InterPro" id="IPR011249">
    <property type="entry name" value="Metalloenz_LuxS/M16"/>
</dbReference>
<dbReference type="FunFam" id="3.30.830.10:FF:000030">
    <property type="entry name" value="Insulin-degrading enzyme"/>
    <property type="match status" value="1"/>
</dbReference>
<dbReference type="InterPro" id="IPR032632">
    <property type="entry name" value="Peptidase_M16_M"/>
</dbReference>
<keyword evidence="14" id="KW-1185">Reference proteome</keyword>
<keyword evidence="4" id="KW-0479">Metal-binding</keyword>
<reference evidence="14" key="2">
    <citation type="journal article" date="2013" name="G3 (Bethesda)">
        <title>Genomes of Ashbya fungi isolated from insects reveal four mating-type loci, numerous translocations, lack of transposons, and distinct gene duplications.</title>
        <authorList>
            <person name="Dietrich F.S."/>
            <person name="Voegeli S."/>
            <person name="Kuo S."/>
            <person name="Philippsen P."/>
        </authorList>
    </citation>
    <scope>GENOME REANNOTATION</scope>
    <source>
        <strain evidence="14">ATCC 10895 / CBS 109.51 / FGSC 9923 / NRRL Y-1056</strain>
    </source>
</reference>
<protein>
    <submittedName>
        <fullName evidence="13">AER053Cp</fullName>
    </submittedName>
</protein>
<feature type="domain" description="Peptidase M16 middle/third" evidence="11">
    <location>
        <begin position="427"/>
        <end position="708"/>
    </location>
</feature>
<dbReference type="PROSITE" id="PS00143">
    <property type="entry name" value="INSULINASE"/>
    <property type="match status" value="1"/>
</dbReference>
<dbReference type="InParanoid" id="Q757G0"/>
<comment type="similarity">
    <text evidence="2 8">Belongs to the peptidase M16 family.</text>
</comment>
<feature type="domain" description="Peptidase M16 C-terminal" evidence="10">
    <location>
        <begin position="243"/>
        <end position="420"/>
    </location>
</feature>
<dbReference type="OrthoDB" id="952271at2759"/>
<dbReference type="InterPro" id="IPR001431">
    <property type="entry name" value="Pept_M16_Zn_BS"/>
</dbReference>
<gene>
    <name evidence="13" type="ORF">AGOS_AER053C</name>
</gene>
<dbReference type="SUPFAM" id="SSF63411">
    <property type="entry name" value="LuxS/MPP-like metallohydrolase"/>
    <property type="match status" value="4"/>
</dbReference>
<evidence type="ECO:0000259" key="10">
    <source>
        <dbReference type="Pfam" id="PF05193"/>
    </source>
</evidence>
<dbReference type="GO" id="GO:0051603">
    <property type="term" value="P:proteolysis involved in protein catabolic process"/>
    <property type="evidence" value="ECO:0000318"/>
    <property type="project" value="GO_Central"/>
</dbReference>
<dbReference type="Gene3D" id="3.30.830.10">
    <property type="entry name" value="Metalloenzyme, LuxS/M16 peptidase-like"/>
    <property type="match status" value="4"/>
</dbReference>
<feature type="domain" description="Peptidase M16 N-terminal" evidence="9">
    <location>
        <begin position="79"/>
        <end position="216"/>
    </location>
</feature>
<dbReference type="Pfam" id="PF00675">
    <property type="entry name" value="Peptidase_M16"/>
    <property type="match status" value="1"/>
</dbReference>
<evidence type="ECO:0000256" key="1">
    <source>
        <dbReference type="ARBA" id="ARBA00001947"/>
    </source>
</evidence>
<feature type="domain" description="Coenzyme PQQ synthesis protein F-like C-terminal lobe" evidence="12">
    <location>
        <begin position="815"/>
        <end position="912"/>
    </location>
</feature>
<dbReference type="GeneID" id="4621116"/>
<evidence type="ECO:0000256" key="6">
    <source>
        <dbReference type="ARBA" id="ARBA00022833"/>
    </source>
</evidence>
<evidence type="ECO:0000313" key="14">
    <source>
        <dbReference type="Proteomes" id="UP000000591"/>
    </source>
</evidence>
<dbReference type="Pfam" id="PF05193">
    <property type="entry name" value="Peptidase_M16_C"/>
    <property type="match status" value="1"/>
</dbReference>
<dbReference type="Pfam" id="PF16187">
    <property type="entry name" value="Peptidase_M16_M"/>
    <property type="match status" value="1"/>
</dbReference>
<dbReference type="HOGENOM" id="CLU_004639_1_1_1"/>
<keyword evidence="5" id="KW-0378">Hydrolase</keyword>
<dbReference type="FunFam" id="3.30.830.10:FF:000005">
    <property type="entry name" value="nardilysin isoform X1"/>
    <property type="match status" value="1"/>
</dbReference>
<dbReference type="eggNOG" id="KOG0959">
    <property type="taxonomic scope" value="Eukaryota"/>
</dbReference>
<dbReference type="InterPro" id="IPR007863">
    <property type="entry name" value="Peptidase_M16_C"/>
</dbReference>
<keyword evidence="3" id="KW-0645">Protease</keyword>
<dbReference type="PANTHER" id="PTHR43690">
    <property type="entry name" value="NARDILYSIN"/>
    <property type="match status" value="1"/>
</dbReference>
<dbReference type="STRING" id="284811.Q757G0"/>
<dbReference type="InterPro" id="IPR054734">
    <property type="entry name" value="PqqF-like_C_4"/>
</dbReference>
<dbReference type="MEROPS" id="M16.008"/>
<dbReference type="InterPro" id="IPR011765">
    <property type="entry name" value="Pept_M16_N"/>
</dbReference>
<dbReference type="FunFam" id="3.30.830.10:FF:000003">
    <property type="entry name" value="Insulin-degrading enzyme"/>
    <property type="match status" value="1"/>
</dbReference>
<dbReference type="Pfam" id="PF22456">
    <property type="entry name" value="PqqF-like_C_4"/>
    <property type="match status" value="1"/>
</dbReference>
<dbReference type="InterPro" id="IPR050626">
    <property type="entry name" value="Peptidase_M16"/>
</dbReference>
<evidence type="ECO:0000259" key="11">
    <source>
        <dbReference type="Pfam" id="PF16187"/>
    </source>
</evidence>
<dbReference type="GO" id="GO:0005739">
    <property type="term" value="C:mitochondrion"/>
    <property type="evidence" value="ECO:0000318"/>
    <property type="project" value="GO_Central"/>
</dbReference>
<evidence type="ECO:0000259" key="9">
    <source>
        <dbReference type="Pfam" id="PF00675"/>
    </source>
</evidence>
<evidence type="ECO:0000256" key="5">
    <source>
        <dbReference type="ARBA" id="ARBA00022801"/>
    </source>
</evidence>